<keyword evidence="3" id="KW-1185">Reference proteome</keyword>
<gene>
    <name evidence="2" type="ORF">FCL38_12625</name>
</gene>
<dbReference type="Proteomes" id="UP000298763">
    <property type="component" value="Chromosome"/>
</dbReference>
<dbReference type="Gene3D" id="1.25.40.10">
    <property type="entry name" value="Tetratricopeptide repeat domain"/>
    <property type="match status" value="1"/>
</dbReference>
<dbReference type="SUPFAM" id="SSF52540">
    <property type="entry name" value="P-loop containing nucleoside triphosphate hydrolases"/>
    <property type="match status" value="1"/>
</dbReference>
<dbReference type="PANTHER" id="PTHR46082">
    <property type="entry name" value="ATP/GTP-BINDING PROTEIN-RELATED"/>
    <property type="match status" value="1"/>
</dbReference>
<evidence type="ECO:0000256" key="1">
    <source>
        <dbReference type="SAM" id="MobiDB-lite"/>
    </source>
</evidence>
<accession>A0ABX5UHB6</accession>
<dbReference type="PANTHER" id="PTHR46082:SF6">
    <property type="entry name" value="AAA+ ATPASE DOMAIN-CONTAINING PROTEIN-RELATED"/>
    <property type="match status" value="1"/>
</dbReference>
<dbReference type="EMBL" id="CP040017">
    <property type="protein sequence ID" value="QCP11161.1"/>
    <property type="molecule type" value="Genomic_DNA"/>
</dbReference>
<dbReference type="InterPro" id="IPR053137">
    <property type="entry name" value="NLR-like"/>
</dbReference>
<dbReference type="RefSeq" id="WP_137314025.1">
    <property type="nucleotide sequence ID" value="NZ_CP040017.1"/>
</dbReference>
<dbReference type="InterPro" id="IPR011990">
    <property type="entry name" value="TPR-like_helical_dom_sf"/>
</dbReference>
<proteinExistence type="predicted"/>
<evidence type="ECO:0000313" key="2">
    <source>
        <dbReference type="EMBL" id="QCP11161.1"/>
    </source>
</evidence>
<feature type="region of interest" description="Disordered" evidence="1">
    <location>
        <begin position="561"/>
        <end position="631"/>
    </location>
</feature>
<protein>
    <submittedName>
        <fullName evidence="2">Tetratricopeptide repeat protein</fullName>
    </submittedName>
</protein>
<sequence>METHRLSLPPLDEPGEVVTFYSHKGGAGRTMVLANLAVMLARRNNATVPTLVIDWDLEAPGLHHYFKPIGDGAGVLELFEACRDQLLRRTRLDGGRDDAALAQAVLDAVGWEQYITRADNGRPLYLMRAGRQDASYPERLARLDWEALFDACPALFRVFAENLARRFRHVLVDSSAGRSGMAGICTTLLPTKLVMVFAPNRQDLEGVEALVQRATAWRCSHEDEQRQMLIYPLPSRIEMDDSAHRALWRRGDPERGIPGYQPLFERAFAEAYGMSRISLESYFDEVQLQQARSLAYGEPLPVFADEDDDRFSVTRTFQAFLGWFLGGYQPWQSRDEIPLLSAVAQGRTAMERGGGRGVSLPLARDLARLGELYRREGRLEAAAGCLEESLSLHVLILGDDHVDTLDSKAVLADLLFEQEKYGEARFLQEAVLEVREKLFGAGAPVTLEAASALAATLAQANQIPEALALQDAVIDAHQRQLGNEHLATIESLAVRADILCHGEQLEAAVDLLEEVVALRSMLLGPEHADTVRTRNMLAQARSRSKQPGISAGRDMHARDIEEAGEAGEVRGKEREPERRRERGHGHGYERGRDNQGGGIEQPHAGYPAQRGRQVGSDEMVVDGGPSPSRLR</sequence>
<organism evidence="2 3">
    <name type="scientific">Pseudoduganella umbonata</name>
    <dbReference type="NCBI Taxonomy" id="864828"/>
    <lineage>
        <taxon>Bacteria</taxon>
        <taxon>Pseudomonadati</taxon>
        <taxon>Pseudomonadota</taxon>
        <taxon>Betaproteobacteria</taxon>
        <taxon>Burkholderiales</taxon>
        <taxon>Oxalobacteraceae</taxon>
        <taxon>Telluria group</taxon>
        <taxon>Pseudoduganella</taxon>
    </lineage>
</organism>
<dbReference type="InterPro" id="IPR027417">
    <property type="entry name" value="P-loop_NTPase"/>
</dbReference>
<dbReference type="NCBIfam" id="NF047398">
    <property type="entry name" value="AAA_KGGVGR"/>
    <property type="match status" value="1"/>
</dbReference>
<dbReference type="Gene3D" id="3.40.50.300">
    <property type="entry name" value="P-loop containing nucleotide triphosphate hydrolases"/>
    <property type="match status" value="1"/>
</dbReference>
<evidence type="ECO:0000313" key="3">
    <source>
        <dbReference type="Proteomes" id="UP000298763"/>
    </source>
</evidence>
<name>A0ABX5UHB6_9BURK</name>
<dbReference type="Pfam" id="PF13424">
    <property type="entry name" value="TPR_12"/>
    <property type="match status" value="2"/>
</dbReference>
<dbReference type="SUPFAM" id="SSF48452">
    <property type="entry name" value="TPR-like"/>
    <property type="match status" value="2"/>
</dbReference>
<reference evidence="2 3" key="1">
    <citation type="submission" date="2019-05" db="EMBL/GenBank/DDBJ databases">
        <title>Draft Genome Sequences of Six Type Strains of the Genus Massilia.</title>
        <authorList>
            <person name="Miess H."/>
            <person name="Frediansyhah A."/>
            <person name="Gross H."/>
        </authorList>
    </citation>
    <scope>NUCLEOTIDE SEQUENCE [LARGE SCALE GENOMIC DNA]</scope>
    <source>
        <strain evidence="2 3">DSMZ 26121</strain>
    </source>
</reference>
<feature type="compositionally biased region" description="Basic and acidic residues" evidence="1">
    <location>
        <begin position="561"/>
        <end position="593"/>
    </location>
</feature>